<protein>
    <submittedName>
        <fullName evidence="3">PEP-CTERM sorting domain-containing protein</fullName>
    </submittedName>
</protein>
<feature type="domain" description="Ice-binding protein C-terminal" evidence="2">
    <location>
        <begin position="158"/>
        <end position="180"/>
    </location>
</feature>
<comment type="caution">
    <text evidence="3">The sequence shown here is derived from an EMBL/GenBank/DDBJ whole genome shotgun (WGS) entry which is preliminary data.</text>
</comment>
<keyword evidence="4" id="KW-1185">Reference proteome</keyword>
<accession>A0ABT8W2A6</accession>
<sequence length="187" mass="20441">MRELTKVFAAILALLLANTASALLVYDQNNPYVFLESGESKTITHDLRDNGVPDSFLVTSAKLVLGFSDGYWEADKAYDFADISGDGLSGTWEVDGTHKFGFDIRWLDVGSDGIDSLNTSGLLAVTVTALAYYDGKSQPYNDFWWKTSKLKANIEPIPVPEPATVALLGLGILGLGVSRRRSRKEVF</sequence>
<gene>
    <name evidence="3" type="ORF">QVZ43_11645</name>
</gene>
<feature type="chain" id="PRO_5045370181" evidence="1">
    <location>
        <begin position="23"/>
        <end position="187"/>
    </location>
</feature>
<dbReference type="RefSeq" id="WP_302910072.1">
    <property type="nucleotide sequence ID" value="NZ_JAUMIS010000002.1"/>
</dbReference>
<proteinExistence type="predicted"/>
<keyword evidence="1" id="KW-0732">Signal</keyword>
<evidence type="ECO:0000313" key="3">
    <source>
        <dbReference type="EMBL" id="MDO3722377.1"/>
    </source>
</evidence>
<dbReference type="NCBIfam" id="TIGR02595">
    <property type="entry name" value="PEP_CTERM"/>
    <property type="match status" value="1"/>
</dbReference>
<organism evidence="3 4">
    <name type="scientific">Marinobacter suaedae</name>
    <dbReference type="NCBI Taxonomy" id="3057675"/>
    <lineage>
        <taxon>Bacteria</taxon>
        <taxon>Pseudomonadati</taxon>
        <taxon>Pseudomonadota</taxon>
        <taxon>Gammaproteobacteria</taxon>
        <taxon>Pseudomonadales</taxon>
        <taxon>Marinobacteraceae</taxon>
        <taxon>Marinobacter</taxon>
    </lineage>
</organism>
<evidence type="ECO:0000313" key="4">
    <source>
        <dbReference type="Proteomes" id="UP001168640"/>
    </source>
</evidence>
<dbReference type="Proteomes" id="UP001168640">
    <property type="component" value="Unassembled WGS sequence"/>
</dbReference>
<dbReference type="InterPro" id="IPR013424">
    <property type="entry name" value="Ice-binding_C"/>
</dbReference>
<evidence type="ECO:0000259" key="2">
    <source>
        <dbReference type="Pfam" id="PF07589"/>
    </source>
</evidence>
<dbReference type="Pfam" id="PF07589">
    <property type="entry name" value="PEP-CTERM"/>
    <property type="match status" value="1"/>
</dbReference>
<feature type="signal peptide" evidence="1">
    <location>
        <begin position="1"/>
        <end position="22"/>
    </location>
</feature>
<evidence type="ECO:0000256" key="1">
    <source>
        <dbReference type="SAM" id="SignalP"/>
    </source>
</evidence>
<name>A0ABT8W2A6_9GAMM</name>
<reference evidence="3" key="1">
    <citation type="submission" date="2023-07" db="EMBL/GenBank/DDBJ databases">
        <title>Marinobacter sp. chi1 genome sequencing and assembly.</title>
        <authorList>
            <person name="Park S."/>
        </authorList>
    </citation>
    <scope>NUCLEOTIDE SEQUENCE</scope>
    <source>
        <strain evidence="3">Chi1</strain>
    </source>
</reference>
<dbReference type="EMBL" id="JAUMIS010000002">
    <property type="protein sequence ID" value="MDO3722377.1"/>
    <property type="molecule type" value="Genomic_DNA"/>
</dbReference>